<reference evidence="2 3" key="1">
    <citation type="submission" date="2017-05" db="EMBL/GenBank/DDBJ databases">
        <title>The Genome Sequence of Tsuchiyaea wingfieldii DSM 27421.</title>
        <authorList>
            <person name="Cuomo C."/>
            <person name="Passer A."/>
            <person name="Billmyre B."/>
            <person name="Heitman J."/>
        </authorList>
    </citation>
    <scope>NUCLEOTIDE SEQUENCE [LARGE SCALE GENOMIC DNA]</scope>
    <source>
        <strain evidence="2 3">DSM 27421</strain>
    </source>
</reference>
<evidence type="ECO:0000256" key="1">
    <source>
        <dbReference type="SAM" id="MobiDB-lite"/>
    </source>
</evidence>
<name>A0A5D3AUM0_9TREE</name>
<evidence type="ECO:0000313" key="3">
    <source>
        <dbReference type="Proteomes" id="UP000322245"/>
    </source>
</evidence>
<keyword evidence="3" id="KW-1185">Reference proteome</keyword>
<protein>
    <submittedName>
        <fullName evidence="2">Uncharacterized protein</fullName>
    </submittedName>
</protein>
<feature type="region of interest" description="Disordered" evidence="1">
    <location>
        <begin position="1"/>
        <end position="26"/>
    </location>
</feature>
<dbReference type="EMBL" id="NIDF01000075">
    <property type="protein sequence ID" value="TYJ53863.1"/>
    <property type="molecule type" value="Genomic_DNA"/>
</dbReference>
<organism evidence="2 3">
    <name type="scientific">Cryptococcus floricola</name>
    <dbReference type="NCBI Taxonomy" id="2591691"/>
    <lineage>
        <taxon>Eukaryota</taxon>
        <taxon>Fungi</taxon>
        <taxon>Dikarya</taxon>
        <taxon>Basidiomycota</taxon>
        <taxon>Agaricomycotina</taxon>
        <taxon>Tremellomycetes</taxon>
        <taxon>Tremellales</taxon>
        <taxon>Cryptococcaceae</taxon>
        <taxon>Cryptococcus</taxon>
    </lineage>
</organism>
<dbReference type="AlphaFoldDB" id="A0A5D3AUM0"/>
<dbReference type="Proteomes" id="UP000322245">
    <property type="component" value="Unassembled WGS sequence"/>
</dbReference>
<proteinExistence type="predicted"/>
<accession>A0A5D3AUM0</accession>
<evidence type="ECO:0000313" key="2">
    <source>
        <dbReference type="EMBL" id="TYJ53863.1"/>
    </source>
</evidence>
<sequence>MPPISQPSKPSVRIAIGSPPLSPQADSSINALATATRDLAEFSRGEMVLYIQDLHIRNLLGSDRLSLEKSAGSLVAVAKALMEESACGESGGDKVKV</sequence>
<comment type="caution">
    <text evidence="2">The sequence shown here is derived from an EMBL/GenBank/DDBJ whole genome shotgun (WGS) entry which is preliminary data.</text>
</comment>
<gene>
    <name evidence="2" type="ORF">B9479_005482</name>
</gene>